<dbReference type="EMBL" id="BLXT01001985">
    <property type="protein sequence ID" value="GFN90051.1"/>
    <property type="molecule type" value="Genomic_DNA"/>
</dbReference>
<dbReference type="Proteomes" id="UP000735302">
    <property type="component" value="Unassembled WGS sequence"/>
</dbReference>
<organism evidence="8 9">
    <name type="scientific">Plakobranchus ocellatus</name>
    <dbReference type="NCBI Taxonomy" id="259542"/>
    <lineage>
        <taxon>Eukaryota</taxon>
        <taxon>Metazoa</taxon>
        <taxon>Spiralia</taxon>
        <taxon>Lophotrochozoa</taxon>
        <taxon>Mollusca</taxon>
        <taxon>Gastropoda</taxon>
        <taxon>Heterobranchia</taxon>
        <taxon>Euthyneura</taxon>
        <taxon>Panpulmonata</taxon>
        <taxon>Sacoglossa</taxon>
        <taxon>Placobranchoidea</taxon>
        <taxon>Plakobranchidae</taxon>
        <taxon>Plakobranchus</taxon>
    </lineage>
</organism>
<dbReference type="InterPro" id="IPR008271">
    <property type="entry name" value="Ser/Thr_kinase_AS"/>
</dbReference>
<protein>
    <submittedName>
        <fullName evidence="8">Kinase-like protein</fullName>
    </submittedName>
</protein>
<reference evidence="8 9" key="1">
    <citation type="journal article" date="2021" name="Elife">
        <title>Chloroplast acquisition without the gene transfer in kleptoplastic sea slugs, Plakobranchus ocellatus.</title>
        <authorList>
            <person name="Maeda T."/>
            <person name="Takahashi S."/>
            <person name="Yoshida T."/>
            <person name="Shimamura S."/>
            <person name="Takaki Y."/>
            <person name="Nagai Y."/>
            <person name="Toyoda A."/>
            <person name="Suzuki Y."/>
            <person name="Arimoto A."/>
            <person name="Ishii H."/>
            <person name="Satoh N."/>
            <person name="Nishiyama T."/>
            <person name="Hasebe M."/>
            <person name="Maruyama T."/>
            <person name="Minagawa J."/>
            <person name="Obokata J."/>
            <person name="Shigenobu S."/>
        </authorList>
    </citation>
    <scope>NUCLEOTIDE SEQUENCE [LARGE SCALE GENOMIC DNA]</scope>
</reference>
<keyword evidence="2" id="KW-0808">Transferase</keyword>
<dbReference type="PROSITE" id="PS00108">
    <property type="entry name" value="PROTEIN_KINASE_ST"/>
    <property type="match status" value="1"/>
</dbReference>
<dbReference type="SUPFAM" id="SSF56112">
    <property type="entry name" value="Protein kinase-like (PK-like)"/>
    <property type="match status" value="1"/>
</dbReference>
<dbReference type="AlphaFoldDB" id="A0AAV3Z680"/>
<keyword evidence="6" id="KW-1133">Transmembrane helix</keyword>
<keyword evidence="6" id="KW-0472">Membrane</keyword>
<keyword evidence="6" id="KW-0812">Transmembrane</keyword>
<name>A0AAV3Z680_9GAST</name>
<evidence type="ECO:0000256" key="1">
    <source>
        <dbReference type="ARBA" id="ARBA00022527"/>
    </source>
</evidence>
<evidence type="ECO:0000256" key="3">
    <source>
        <dbReference type="ARBA" id="ARBA00022741"/>
    </source>
</evidence>
<evidence type="ECO:0000256" key="4">
    <source>
        <dbReference type="ARBA" id="ARBA00022777"/>
    </source>
</evidence>
<keyword evidence="5" id="KW-0067">ATP-binding</keyword>
<evidence type="ECO:0000256" key="6">
    <source>
        <dbReference type="SAM" id="Phobius"/>
    </source>
</evidence>
<feature type="transmembrane region" description="Helical" evidence="6">
    <location>
        <begin position="330"/>
        <end position="352"/>
    </location>
</feature>
<feature type="domain" description="Protein kinase" evidence="7">
    <location>
        <begin position="84"/>
        <end position="350"/>
    </location>
</feature>
<evidence type="ECO:0000259" key="7">
    <source>
        <dbReference type="PROSITE" id="PS50011"/>
    </source>
</evidence>
<keyword evidence="9" id="KW-1185">Reference proteome</keyword>
<comment type="caution">
    <text evidence="8">The sequence shown here is derived from an EMBL/GenBank/DDBJ whole genome shotgun (WGS) entry which is preliminary data.</text>
</comment>
<evidence type="ECO:0000313" key="9">
    <source>
        <dbReference type="Proteomes" id="UP000735302"/>
    </source>
</evidence>
<dbReference type="SMART" id="SM00220">
    <property type="entry name" value="S_TKc"/>
    <property type="match status" value="1"/>
</dbReference>
<keyword evidence="1" id="KW-0723">Serine/threonine-protein kinase</keyword>
<dbReference type="Pfam" id="PF00069">
    <property type="entry name" value="Pkinase"/>
    <property type="match status" value="1"/>
</dbReference>
<evidence type="ECO:0000256" key="2">
    <source>
        <dbReference type="ARBA" id="ARBA00022679"/>
    </source>
</evidence>
<dbReference type="GO" id="GO:0005524">
    <property type="term" value="F:ATP binding"/>
    <property type="evidence" value="ECO:0007669"/>
    <property type="project" value="UniProtKB-KW"/>
</dbReference>
<evidence type="ECO:0000313" key="8">
    <source>
        <dbReference type="EMBL" id="GFN90051.1"/>
    </source>
</evidence>
<sequence>MKVIPPNRQMNARAELHALVECGDSPFILQIIDAFTYELTDQRCLYAVCTGNRPEVSFHPSTQVRNQRCLYAVCTANRPEVSFHPSTQVTNQGCLRAVCTANKPEVSLRRLHRQQTRGVFSPFYTGKKPEVSCHPPTQVTDQRYLFTLLHSYKLEVSFHPSTQLQTRGVFSPFYTGNKPEVSSYKLEVSFHPSTQVTNQRCLYAVCTAYRPEVFFTLLHRDIKPENVFLLISGHIKLGDFSSSIFLNPKTNQTRGLCCTYVTRPPEVWNYEYYSYPVDLWAFGISIYRIISNTWPIVHASQDRQRAHANKGDIVFNSSFTQTAADFITRVIFPSVTSLVVVSVILCGIFLIISPG</sequence>
<keyword evidence="3" id="KW-0547">Nucleotide-binding</keyword>
<dbReference type="PROSITE" id="PS50011">
    <property type="entry name" value="PROTEIN_KINASE_DOM"/>
    <property type="match status" value="1"/>
</dbReference>
<keyword evidence="4 8" id="KW-0418">Kinase</keyword>
<dbReference type="GO" id="GO:0004674">
    <property type="term" value="F:protein serine/threonine kinase activity"/>
    <property type="evidence" value="ECO:0007669"/>
    <property type="project" value="UniProtKB-KW"/>
</dbReference>
<evidence type="ECO:0000256" key="5">
    <source>
        <dbReference type="ARBA" id="ARBA00022840"/>
    </source>
</evidence>
<dbReference type="PANTHER" id="PTHR24351">
    <property type="entry name" value="RIBOSOMAL PROTEIN S6 KINASE"/>
    <property type="match status" value="1"/>
</dbReference>
<dbReference type="InterPro" id="IPR011009">
    <property type="entry name" value="Kinase-like_dom_sf"/>
</dbReference>
<dbReference type="InterPro" id="IPR000719">
    <property type="entry name" value="Prot_kinase_dom"/>
</dbReference>
<proteinExistence type="predicted"/>
<accession>A0AAV3Z680</accession>
<gene>
    <name evidence="8" type="ORF">PoB_001655700</name>
</gene>
<dbReference type="Gene3D" id="1.10.510.10">
    <property type="entry name" value="Transferase(Phosphotransferase) domain 1"/>
    <property type="match status" value="1"/>
</dbReference>